<evidence type="ECO:0008006" key="3">
    <source>
        <dbReference type="Google" id="ProtNLM"/>
    </source>
</evidence>
<gene>
    <name evidence="1" type="ORF">PQR08_23220</name>
</gene>
<proteinExistence type="predicted"/>
<sequence>MHYRNVCRIRMPDRLHPVELSVMSNKPGRTNAAKRPPPTRTQLLPLSAATVRTVSLRNHLALLAMRNGYGSAEHISELIKTLYLTYFICDPNRFEPPVETYLAAEAILKAFIREPVAPDAWHIDDLRCKSIEAILCAHDTQLATTPLHRITEARRRLDHSLKKGCFPDLQAIHTPCR</sequence>
<accession>A0ABW9CRJ3</accession>
<dbReference type="RefSeq" id="WP_250487823.1">
    <property type="nucleotide sequence ID" value="NZ_JAQQDB010000023.1"/>
</dbReference>
<keyword evidence="2" id="KW-1185">Reference proteome</keyword>
<organism evidence="1 2">
    <name type="scientific">Caballeronia jiangsuensis</name>
    <dbReference type="NCBI Taxonomy" id="1458357"/>
    <lineage>
        <taxon>Bacteria</taxon>
        <taxon>Pseudomonadati</taxon>
        <taxon>Pseudomonadota</taxon>
        <taxon>Betaproteobacteria</taxon>
        <taxon>Burkholderiales</taxon>
        <taxon>Burkholderiaceae</taxon>
        <taxon>Caballeronia</taxon>
    </lineage>
</organism>
<comment type="caution">
    <text evidence="1">The sequence shown here is derived from an EMBL/GenBank/DDBJ whole genome shotgun (WGS) entry which is preliminary data.</text>
</comment>
<dbReference type="EMBL" id="JAQQDB010000023">
    <property type="protein sequence ID" value="MFM0520344.1"/>
    <property type="molecule type" value="Genomic_DNA"/>
</dbReference>
<evidence type="ECO:0000313" key="1">
    <source>
        <dbReference type="EMBL" id="MFM0520344.1"/>
    </source>
</evidence>
<dbReference type="Proteomes" id="UP001629462">
    <property type="component" value="Unassembled WGS sequence"/>
</dbReference>
<name>A0ABW9CRJ3_9BURK</name>
<evidence type="ECO:0000313" key="2">
    <source>
        <dbReference type="Proteomes" id="UP001629462"/>
    </source>
</evidence>
<protein>
    <recommendedName>
        <fullName evidence="3">Fis family transcriptional regulator</fullName>
    </recommendedName>
</protein>
<reference evidence="1 2" key="1">
    <citation type="journal article" date="2024" name="Chem. Sci.">
        <title>Discovery of megapolipeptins by genome mining of a Burkholderiales bacteria collection.</title>
        <authorList>
            <person name="Paulo B.S."/>
            <person name="Recchia M.J.J."/>
            <person name="Lee S."/>
            <person name="Fergusson C.H."/>
            <person name="Romanowski S.B."/>
            <person name="Hernandez A."/>
            <person name="Krull N."/>
            <person name="Liu D.Y."/>
            <person name="Cavanagh H."/>
            <person name="Bos A."/>
            <person name="Gray C.A."/>
            <person name="Murphy B.T."/>
            <person name="Linington R.G."/>
            <person name="Eustaquio A.S."/>
        </authorList>
    </citation>
    <scope>NUCLEOTIDE SEQUENCE [LARGE SCALE GENOMIC DNA]</scope>
    <source>
        <strain evidence="1 2">RL17-374-BIF-D</strain>
    </source>
</reference>